<dbReference type="GO" id="GO:0006417">
    <property type="term" value="P:regulation of translation"/>
    <property type="evidence" value="ECO:0007669"/>
    <property type="project" value="UniProtKB-KW"/>
</dbReference>
<dbReference type="RefSeq" id="XP_007374929.1">
    <property type="nucleotide sequence ID" value="XM_007374867.1"/>
</dbReference>
<evidence type="ECO:0000256" key="1">
    <source>
        <dbReference type="ARBA" id="ARBA00003395"/>
    </source>
</evidence>
<proteinExistence type="inferred from homology"/>
<dbReference type="KEGG" id="spaa:SPAPADRAFT_60771"/>
<organism evidence="10">
    <name type="scientific">Spathaspora passalidarum (strain NRRL Y-27907 / 11-Y1)</name>
    <dbReference type="NCBI Taxonomy" id="619300"/>
    <lineage>
        <taxon>Eukaryota</taxon>
        <taxon>Fungi</taxon>
        <taxon>Dikarya</taxon>
        <taxon>Ascomycota</taxon>
        <taxon>Saccharomycotina</taxon>
        <taxon>Pichiomycetes</taxon>
        <taxon>Debaryomycetaceae</taxon>
        <taxon>Spathaspora</taxon>
    </lineage>
</organism>
<evidence type="ECO:0000256" key="8">
    <source>
        <dbReference type="ARBA" id="ARBA00023242"/>
    </source>
</evidence>
<dbReference type="InParanoid" id="G3AMB6"/>
<evidence type="ECO:0000313" key="9">
    <source>
        <dbReference type="EMBL" id="EGW33414.1"/>
    </source>
</evidence>
<dbReference type="PANTHER" id="PTHR28290">
    <property type="entry name" value="ENHANCER OF TRANSLATION TERMINATION 1"/>
    <property type="match status" value="1"/>
</dbReference>
<name>G3AMB6_SPAPN</name>
<dbReference type="GO" id="GO:0005634">
    <property type="term" value="C:nucleus"/>
    <property type="evidence" value="ECO:0007669"/>
    <property type="project" value="UniProtKB-SubCell"/>
</dbReference>
<comment type="function">
    <text evidence="1">Required for correct translation termination and probably involved in regulation of hypoxic gene expression.</text>
</comment>
<evidence type="ECO:0000256" key="4">
    <source>
        <dbReference type="ARBA" id="ARBA00017359"/>
    </source>
</evidence>
<dbReference type="EMBL" id="GL996501">
    <property type="protein sequence ID" value="EGW33414.1"/>
    <property type="molecule type" value="Genomic_DNA"/>
</dbReference>
<evidence type="ECO:0000256" key="3">
    <source>
        <dbReference type="ARBA" id="ARBA00007273"/>
    </source>
</evidence>
<keyword evidence="7" id="KW-0804">Transcription</keyword>
<accession>G3AMB6</accession>
<comment type="similarity">
    <text evidence="3">Belongs to the ETT1 family.</text>
</comment>
<protein>
    <recommendedName>
        <fullName evidence="4">Enhancer of translation termination 1</fullName>
    </recommendedName>
</protein>
<keyword evidence="6" id="KW-0805">Transcription regulation</keyword>
<dbReference type="HOGENOM" id="CLU_1316129_0_0_1"/>
<dbReference type="eggNOG" id="ENOG502QPHX">
    <property type="taxonomic scope" value="Eukaryota"/>
</dbReference>
<dbReference type="AlphaFoldDB" id="G3AMB6"/>
<dbReference type="STRING" id="619300.G3AMB6"/>
<evidence type="ECO:0000313" key="10">
    <source>
        <dbReference type="Proteomes" id="UP000000709"/>
    </source>
</evidence>
<sequence>MLTALDDFLDIVDNFGKDTLEGLDEDQEEDEIDEVELPFEHPLFAIRDDDMYNQWWRDHTHTFLENVDKHLEAKPDKKDELAHLRREICRRLGQSYLQEAEIPSSVFTSLSYDDDYKDEEELHGLTQEEAQVAAQELIARALKYLTQAEDKEEPETWVDIAEAMISLGNLYDVDSEEQESLYKDAEAILNKANNVTNGKYKDVLDNLLQ</sequence>
<dbReference type="Pfam" id="PF12753">
    <property type="entry name" value="Nro1"/>
    <property type="match status" value="1"/>
</dbReference>
<keyword evidence="10" id="KW-1185">Reference proteome</keyword>
<dbReference type="Proteomes" id="UP000000709">
    <property type="component" value="Unassembled WGS sequence"/>
</dbReference>
<dbReference type="PANTHER" id="PTHR28290:SF1">
    <property type="entry name" value="ENHANCER OF TRANSLATION TERMINATION 1"/>
    <property type="match status" value="1"/>
</dbReference>
<reference evidence="9 10" key="1">
    <citation type="journal article" date="2011" name="Proc. Natl. Acad. Sci. U.S.A.">
        <title>Comparative genomics of xylose-fermenting fungi for enhanced biofuel production.</title>
        <authorList>
            <person name="Wohlbach D.J."/>
            <person name="Kuo A."/>
            <person name="Sato T.K."/>
            <person name="Potts K.M."/>
            <person name="Salamov A.A."/>
            <person name="LaButti K.M."/>
            <person name="Sun H."/>
            <person name="Clum A."/>
            <person name="Pangilinan J.L."/>
            <person name="Lindquist E.A."/>
            <person name="Lucas S."/>
            <person name="Lapidus A."/>
            <person name="Jin M."/>
            <person name="Gunawan C."/>
            <person name="Balan V."/>
            <person name="Dale B.E."/>
            <person name="Jeffries T.W."/>
            <person name="Zinkel R."/>
            <person name="Barry K.W."/>
            <person name="Grigoriev I.V."/>
            <person name="Gasch A.P."/>
        </authorList>
    </citation>
    <scope>NUCLEOTIDE SEQUENCE [LARGE SCALE GENOMIC DNA]</scope>
    <source>
        <strain evidence="10">NRRL Y-27907 / 11-Y1</strain>
    </source>
</reference>
<keyword evidence="5" id="KW-0810">Translation regulation</keyword>
<keyword evidence="8" id="KW-0539">Nucleus</keyword>
<evidence type="ECO:0000256" key="5">
    <source>
        <dbReference type="ARBA" id="ARBA00022845"/>
    </source>
</evidence>
<comment type="subcellular location">
    <subcellularLocation>
        <location evidence="2">Nucleus</location>
    </subcellularLocation>
</comment>
<dbReference type="GeneID" id="18873560"/>
<evidence type="ECO:0000256" key="7">
    <source>
        <dbReference type="ARBA" id="ARBA00023163"/>
    </source>
</evidence>
<gene>
    <name evidence="9" type="ORF">SPAPADRAFT_60771</name>
</gene>
<evidence type="ECO:0000256" key="2">
    <source>
        <dbReference type="ARBA" id="ARBA00004123"/>
    </source>
</evidence>
<dbReference type="GO" id="GO:2000640">
    <property type="term" value="P:positive regulation of SREBP signaling pathway"/>
    <property type="evidence" value="ECO:0007669"/>
    <property type="project" value="TreeGrafter"/>
</dbReference>
<dbReference type="OrthoDB" id="5598057at2759"/>
<evidence type="ECO:0000256" key="6">
    <source>
        <dbReference type="ARBA" id="ARBA00023015"/>
    </source>
</evidence>
<dbReference type="InterPro" id="IPR024318">
    <property type="entry name" value="Nro1/ETT1"/>
</dbReference>